<dbReference type="Proteomes" id="UP000065473">
    <property type="component" value="Chromosome"/>
</dbReference>
<dbReference type="EMBL" id="CP013695">
    <property type="protein sequence ID" value="ALU32617.1"/>
    <property type="molecule type" value="Genomic_DNA"/>
</dbReference>
<dbReference type="PANTHER" id="PTHR34301">
    <property type="entry name" value="DNA-BINDING PROTEIN-RELATED"/>
    <property type="match status" value="1"/>
</dbReference>
<name>A0A0U3GV60_9CREN</name>
<evidence type="ECO:0000313" key="6">
    <source>
        <dbReference type="Proteomes" id="UP000065473"/>
    </source>
</evidence>
<dbReference type="AlphaFoldDB" id="A0A0U3GV60"/>
<sequence length="360" mass="42523">MLFDPTPKDNREDFFNRDEEINRVRSLSSPITLVLGLRRTGKSSIIKIALNELSLPYIYLDLRKFEDRAYISFKDLLLELEREVKKLTRKFPSLVDFLKGVKGVSIAGNEVRFNWGVKNRLNFSDLLETLNDWSKDRVIIAFDEAQDLINLRGVNLLYPLAYTFDNLKKVRIIMSGSEMRLLYRFLGVENPKSPLFGRAMNEVELRPFDHEKSIEFLRRGFKEVNVEFREYERVYEELGGIPGWLTYFGYYFIQTRNLEESMDRTLERAKGLVMEEFNNFLSKRLIAKERYMVIMKRIANGCSRWSEIKTAVEIHEGREISDSEIYNYLNNLMDSSWIVKDEEKNEYCPAEKLIGRVFRV</sequence>
<dbReference type="GO" id="GO:0005524">
    <property type="term" value="F:ATP binding"/>
    <property type="evidence" value="ECO:0007669"/>
    <property type="project" value="InterPro"/>
</dbReference>
<evidence type="ECO:0000313" key="4">
    <source>
        <dbReference type="EMBL" id="ALU32617.1"/>
    </source>
</evidence>
<dbReference type="InterPro" id="IPR048907">
    <property type="entry name" value="WHD_MCM_arc"/>
</dbReference>
<dbReference type="SUPFAM" id="SSF52540">
    <property type="entry name" value="P-loop containing nucleoside triphosphate hydrolases"/>
    <property type="match status" value="1"/>
</dbReference>
<feature type="domain" description="ATPase" evidence="1">
    <location>
        <begin position="14"/>
        <end position="247"/>
    </location>
</feature>
<dbReference type="GeneID" id="14552541"/>
<dbReference type="InterPro" id="IPR027417">
    <property type="entry name" value="P-loop_NTPase"/>
</dbReference>
<dbReference type="STRING" id="1435377.SUSAZ_09245"/>
<accession>A0A0U3GV60</accession>
<evidence type="ECO:0000259" key="1">
    <source>
        <dbReference type="Pfam" id="PF01637"/>
    </source>
</evidence>
<dbReference type="PANTHER" id="PTHR34301:SF8">
    <property type="entry name" value="ATPASE DOMAIN-CONTAINING PROTEIN"/>
    <property type="match status" value="1"/>
</dbReference>
<dbReference type="EMBL" id="CP013694">
    <property type="protein sequence ID" value="ALU29877.1"/>
    <property type="molecule type" value="Genomic_DNA"/>
</dbReference>
<feature type="domain" description="MCM C-terminal" evidence="2">
    <location>
        <begin position="286"/>
        <end position="350"/>
    </location>
</feature>
<dbReference type="Pfam" id="PF01637">
    <property type="entry name" value="ATPase_2"/>
    <property type="match status" value="1"/>
</dbReference>
<gene>
    <name evidence="3" type="ORF">ATY89_07950</name>
    <name evidence="4" type="ORF">ATZ20_10970</name>
</gene>
<evidence type="ECO:0000313" key="3">
    <source>
        <dbReference type="EMBL" id="ALU29877.1"/>
    </source>
</evidence>
<dbReference type="InterPro" id="IPR036390">
    <property type="entry name" value="WH_DNA-bd_sf"/>
</dbReference>
<dbReference type="Gene3D" id="3.40.50.300">
    <property type="entry name" value="P-loop containing nucleotide triphosphate hydrolases"/>
    <property type="match status" value="1"/>
</dbReference>
<dbReference type="Gene3D" id="1.10.8.60">
    <property type="match status" value="1"/>
</dbReference>
<dbReference type="InterPro" id="IPR036388">
    <property type="entry name" value="WH-like_DNA-bd_sf"/>
</dbReference>
<dbReference type="Proteomes" id="UP000060043">
    <property type="component" value="Chromosome"/>
</dbReference>
<dbReference type="SUPFAM" id="SSF46785">
    <property type="entry name" value="Winged helix' DNA-binding domain"/>
    <property type="match status" value="1"/>
</dbReference>
<dbReference type="OMA" id="SEMPHPV"/>
<evidence type="ECO:0000259" key="2">
    <source>
        <dbReference type="Pfam" id="PF21100"/>
    </source>
</evidence>
<reference evidence="5 6" key="1">
    <citation type="submission" date="2015-12" db="EMBL/GenBank/DDBJ databases">
        <title>A stable core within a dynamic pangenome in Sulfolobus acidocaldarius.</title>
        <authorList>
            <person name="Anderson R."/>
            <person name="Kouris A."/>
            <person name="Seward C."/>
            <person name="Campbell K."/>
            <person name="Whitaker R."/>
        </authorList>
    </citation>
    <scope>NUCLEOTIDE SEQUENCE [LARGE SCALE GENOMIC DNA]</scope>
    <source>
        <strain evidence="3 6">GG12-C01-09</strain>
        <strain evidence="4 5">NG05B_CO5_07</strain>
    </source>
</reference>
<proteinExistence type="predicted"/>
<dbReference type="Gene3D" id="1.10.10.10">
    <property type="entry name" value="Winged helix-like DNA-binding domain superfamily/Winged helix DNA-binding domain"/>
    <property type="match status" value="1"/>
</dbReference>
<dbReference type="RefSeq" id="WP_011278823.1">
    <property type="nucleotide sequence ID" value="NZ_BHWZ01000006.1"/>
</dbReference>
<organism evidence="4 5">
    <name type="scientific">Sulfolobus acidocaldarius</name>
    <dbReference type="NCBI Taxonomy" id="2285"/>
    <lineage>
        <taxon>Archaea</taxon>
        <taxon>Thermoproteota</taxon>
        <taxon>Thermoprotei</taxon>
        <taxon>Sulfolobales</taxon>
        <taxon>Sulfolobaceae</taxon>
        <taxon>Sulfolobus</taxon>
    </lineage>
</organism>
<dbReference type="Pfam" id="PF21100">
    <property type="entry name" value="WHD_MCM"/>
    <property type="match status" value="1"/>
</dbReference>
<protein>
    <submittedName>
        <fullName evidence="4">ATPase</fullName>
    </submittedName>
</protein>
<dbReference type="InterPro" id="IPR011579">
    <property type="entry name" value="ATPase_dom"/>
</dbReference>
<evidence type="ECO:0000313" key="5">
    <source>
        <dbReference type="Proteomes" id="UP000060043"/>
    </source>
</evidence>
<dbReference type="OrthoDB" id="132045at2157"/>